<protein>
    <recommendedName>
        <fullName evidence="1">DUF8042 domain-containing protein</fullName>
    </recommendedName>
</protein>
<dbReference type="Proteomes" id="UP001595817">
    <property type="component" value="Unassembled WGS sequence"/>
</dbReference>
<evidence type="ECO:0000313" key="3">
    <source>
        <dbReference type="Proteomes" id="UP001595817"/>
    </source>
</evidence>
<name>A0ABV8X0U9_9LACT</name>
<evidence type="ECO:0000259" key="1">
    <source>
        <dbReference type="Pfam" id="PF26154"/>
    </source>
</evidence>
<reference evidence="3" key="1">
    <citation type="journal article" date="2019" name="Int. J. Syst. Evol. Microbiol.">
        <title>The Global Catalogue of Microorganisms (GCM) 10K type strain sequencing project: providing services to taxonomists for standard genome sequencing and annotation.</title>
        <authorList>
            <consortium name="The Broad Institute Genomics Platform"/>
            <consortium name="The Broad Institute Genome Sequencing Center for Infectious Disease"/>
            <person name="Wu L."/>
            <person name="Ma J."/>
        </authorList>
    </citation>
    <scope>NUCLEOTIDE SEQUENCE [LARGE SCALE GENOMIC DNA]</scope>
    <source>
        <strain evidence="3">CCUG 59778</strain>
    </source>
</reference>
<evidence type="ECO:0000313" key="2">
    <source>
        <dbReference type="EMBL" id="MFC4409561.1"/>
    </source>
</evidence>
<dbReference type="RefSeq" id="WP_378152436.1">
    <property type="nucleotide sequence ID" value="NZ_JBHSEC010000003.1"/>
</dbReference>
<dbReference type="InterPro" id="IPR058355">
    <property type="entry name" value="DUF8042"/>
</dbReference>
<dbReference type="EMBL" id="JBHSEC010000003">
    <property type="protein sequence ID" value="MFC4409561.1"/>
    <property type="molecule type" value="Genomic_DNA"/>
</dbReference>
<comment type="caution">
    <text evidence="2">The sequence shown here is derived from an EMBL/GenBank/DDBJ whole genome shotgun (WGS) entry which is preliminary data.</text>
</comment>
<dbReference type="Pfam" id="PF26154">
    <property type="entry name" value="DUF8042"/>
    <property type="match status" value="1"/>
</dbReference>
<accession>A0ABV8X0U9</accession>
<organism evidence="2 3">
    <name type="scientific">Chungangia koreensis</name>
    <dbReference type="NCBI Taxonomy" id="752657"/>
    <lineage>
        <taxon>Bacteria</taxon>
        <taxon>Bacillati</taxon>
        <taxon>Bacillota</taxon>
        <taxon>Bacilli</taxon>
        <taxon>Lactobacillales</taxon>
        <taxon>Chungangia</taxon>
    </lineage>
</organism>
<gene>
    <name evidence="2" type="ORF">ACFOZY_03810</name>
</gene>
<sequence length="116" mass="13489">MIQILVESIESYNIYLKKVPEGCQSIADLLRGDNVHEALTLILQFSEGVTWLTDMNAKINELGIQNDLQIDKIHEFLNEVNQGLFIQDYIVVADMFEYEIKPFFKECTLYDLKEII</sequence>
<proteinExistence type="predicted"/>
<keyword evidence="3" id="KW-1185">Reference proteome</keyword>
<feature type="domain" description="DUF8042" evidence="1">
    <location>
        <begin position="7"/>
        <end position="106"/>
    </location>
</feature>